<sequence>MRTPWRPAAEPDPADLLRAAVHTARRPGATADDLGPWVAELGRRFPGLDLPPAEQELVAALAGLWARGWQPADVVHVVGRRTSRRAARLAAAAVRAEAEVTRAADRAPRPWLDQLGALPPAVGLRAWRTGTRVDPATAWSDLVRVLALLPTLPSLERLLPGPAGWPAHRRAVDEPVRSGPVDERVLGRVRALLAKAERTDFPEEADALTGKAQELMSRHAIDAAVLAGAQAVDLGAGVVARRLHLDDPFATAKSQLLHAVAAANGCRVVRLGDLGMATVVGLPTDLELVDLLFTSLLLQATRALADATRGGPGSAVFGRGFLLAYAARIGERLAAAGERAAAAAAGEHGAALVPALARRDAAVEHRLAELFPRLRSSRRRTVDPAGWWAGRAAADRADLGSGPAAPRLGR</sequence>
<gene>
    <name evidence="3" type="ORF">SAMN05660324_4090</name>
</gene>
<feature type="domain" description="DUF7168" evidence="2">
    <location>
        <begin position="251"/>
        <end position="356"/>
    </location>
</feature>
<name>A0A1G7YU37_9ACTN</name>
<organism evidence="3 4">
    <name type="scientific">Klenkia brasiliensis</name>
    <dbReference type="NCBI Taxonomy" id="333142"/>
    <lineage>
        <taxon>Bacteria</taxon>
        <taxon>Bacillati</taxon>
        <taxon>Actinomycetota</taxon>
        <taxon>Actinomycetes</taxon>
        <taxon>Geodermatophilales</taxon>
        <taxon>Geodermatophilaceae</taxon>
        <taxon>Klenkia</taxon>
    </lineage>
</organism>
<dbReference type="RefSeq" id="WP_091067963.1">
    <property type="nucleotide sequence ID" value="NZ_FNCF01000007.1"/>
</dbReference>
<proteinExistence type="predicted"/>
<evidence type="ECO:0000259" key="2">
    <source>
        <dbReference type="Pfam" id="PF23771"/>
    </source>
</evidence>
<keyword evidence="4" id="KW-1185">Reference proteome</keyword>
<evidence type="ECO:0000313" key="4">
    <source>
        <dbReference type="Proteomes" id="UP000198863"/>
    </source>
</evidence>
<feature type="domain" description="DUF2786" evidence="1">
    <location>
        <begin position="184"/>
        <end position="222"/>
    </location>
</feature>
<dbReference type="AlphaFoldDB" id="A0A1G7YU37"/>
<evidence type="ECO:0000259" key="1">
    <source>
        <dbReference type="Pfam" id="PF10979"/>
    </source>
</evidence>
<dbReference type="Pfam" id="PF10979">
    <property type="entry name" value="DUF2786"/>
    <property type="match status" value="1"/>
</dbReference>
<dbReference type="InterPro" id="IPR055592">
    <property type="entry name" value="DUF7168"/>
</dbReference>
<dbReference type="EMBL" id="FNCF01000007">
    <property type="protein sequence ID" value="SDG99981.1"/>
    <property type="molecule type" value="Genomic_DNA"/>
</dbReference>
<dbReference type="InterPro" id="IPR024498">
    <property type="entry name" value="DUF2786"/>
</dbReference>
<reference evidence="4" key="1">
    <citation type="submission" date="2016-10" db="EMBL/GenBank/DDBJ databases">
        <authorList>
            <person name="Varghese N."/>
            <person name="Submissions S."/>
        </authorList>
    </citation>
    <scope>NUCLEOTIDE SEQUENCE [LARGE SCALE GENOMIC DNA]</scope>
    <source>
        <strain evidence="4">DSM 44526</strain>
    </source>
</reference>
<dbReference type="OrthoDB" id="3508128at2"/>
<evidence type="ECO:0000313" key="3">
    <source>
        <dbReference type="EMBL" id="SDG99981.1"/>
    </source>
</evidence>
<accession>A0A1G7YU37</accession>
<dbReference type="Pfam" id="PF23771">
    <property type="entry name" value="DUF7168"/>
    <property type="match status" value="1"/>
</dbReference>
<dbReference type="Proteomes" id="UP000198863">
    <property type="component" value="Unassembled WGS sequence"/>
</dbReference>
<protein>
    <submittedName>
        <fullName evidence="3">Uncharacterized protein</fullName>
    </submittedName>
</protein>